<dbReference type="Pfam" id="PF03067">
    <property type="entry name" value="LPMO_10"/>
    <property type="match status" value="1"/>
</dbReference>
<evidence type="ECO:0000259" key="2">
    <source>
        <dbReference type="Pfam" id="PF03067"/>
    </source>
</evidence>
<feature type="chain" id="PRO_5032900462" description="Chitin-binding type-4 domain-containing protein" evidence="1">
    <location>
        <begin position="26"/>
        <end position="478"/>
    </location>
</feature>
<gene>
    <name evidence="3" type="ORF">MGAL_10B036474</name>
</gene>
<dbReference type="AlphaFoldDB" id="A0A8B6C9I0"/>
<comment type="caution">
    <text evidence="3">The sequence shown here is derived from an EMBL/GenBank/DDBJ whole genome shotgun (WGS) entry which is preliminary data.</text>
</comment>
<feature type="signal peptide" evidence="1">
    <location>
        <begin position="1"/>
        <end position="25"/>
    </location>
</feature>
<organism evidence="3 4">
    <name type="scientific">Mytilus galloprovincialis</name>
    <name type="common">Mediterranean mussel</name>
    <dbReference type="NCBI Taxonomy" id="29158"/>
    <lineage>
        <taxon>Eukaryota</taxon>
        <taxon>Metazoa</taxon>
        <taxon>Spiralia</taxon>
        <taxon>Lophotrochozoa</taxon>
        <taxon>Mollusca</taxon>
        <taxon>Bivalvia</taxon>
        <taxon>Autobranchia</taxon>
        <taxon>Pteriomorphia</taxon>
        <taxon>Mytilida</taxon>
        <taxon>Mytiloidea</taxon>
        <taxon>Mytilidae</taxon>
        <taxon>Mytilinae</taxon>
        <taxon>Mytilus</taxon>
    </lineage>
</organism>
<proteinExistence type="predicted"/>
<evidence type="ECO:0000256" key="1">
    <source>
        <dbReference type="SAM" id="SignalP"/>
    </source>
</evidence>
<dbReference type="OrthoDB" id="64893at2759"/>
<evidence type="ECO:0000313" key="4">
    <source>
        <dbReference type="Proteomes" id="UP000596742"/>
    </source>
</evidence>
<name>A0A8B6C9I0_MYTGA</name>
<reference evidence="3" key="1">
    <citation type="submission" date="2018-11" db="EMBL/GenBank/DDBJ databases">
        <authorList>
            <person name="Alioto T."/>
            <person name="Alioto T."/>
        </authorList>
    </citation>
    <scope>NUCLEOTIDE SEQUENCE</scope>
</reference>
<dbReference type="InterPro" id="IPR004302">
    <property type="entry name" value="Cellulose/chitin-bd_N"/>
</dbReference>
<feature type="domain" description="Chitin-binding type-4" evidence="2">
    <location>
        <begin position="26"/>
        <end position="218"/>
    </location>
</feature>
<keyword evidence="4" id="KW-1185">Reference proteome</keyword>
<dbReference type="EMBL" id="UYJE01001355">
    <property type="protein sequence ID" value="VDI01496.1"/>
    <property type="molecule type" value="Genomic_DNA"/>
</dbReference>
<sequence>MERRNTKALVTYILIINSFISSIHGHGRLIDPPGRASMWRYGFNTPVDYNDNQLFCGGYNVHQFQNGGKCGVCGDEYGKPQLYSPPGKFATGTITKSYTINSNASMTFEITASHRGYLEFRICPNNDVTKAVTQECLDQYILSDVQTGGTKFYFNYQTGGKFTVTVSLPKGLTCSHCVIQWRYRTGNSWGCINDDASNPENCGIGKGRQEEFYACADVAINNNGNIASTSTTSSVATTSTTTFKVSTTSPQLLSSTTMQSSTTSSSSVLSTVTTSSSTSSSTTEKSVQVKCTAIGAFKGNSVMDWWCKINCQVGYCPTTYCSEGCSSTSVSFPTTVTSVSNPTTFTSASIPTTVTSARTTSTSTTNKITTSATPVLTIQSTTEGPPTETVTCVGTGAWKDDTAMTAWCDANCKLGHCPPSHCQCLKDGSLTEITYGLGDKCVTVMPNISTSYKLYMDLWCKHNCPSFGCWNIPHICVC</sequence>
<dbReference type="Proteomes" id="UP000596742">
    <property type="component" value="Unassembled WGS sequence"/>
</dbReference>
<accession>A0A8B6C9I0</accession>
<protein>
    <recommendedName>
        <fullName evidence="2">Chitin-binding type-4 domain-containing protein</fullName>
    </recommendedName>
</protein>
<keyword evidence="1" id="KW-0732">Signal</keyword>
<evidence type="ECO:0000313" key="3">
    <source>
        <dbReference type="EMBL" id="VDI01496.1"/>
    </source>
</evidence>